<feature type="transmembrane region" description="Helical" evidence="1">
    <location>
        <begin position="30"/>
        <end position="59"/>
    </location>
</feature>
<dbReference type="AlphaFoldDB" id="A0A5S9N6B5"/>
<organism evidence="2 3">
    <name type="scientific">BD1-7 clade bacterium</name>
    <dbReference type="NCBI Taxonomy" id="2029982"/>
    <lineage>
        <taxon>Bacteria</taxon>
        <taxon>Pseudomonadati</taxon>
        <taxon>Pseudomonadota</taxon>
        <taxon>Gammaproteobacteria</taxon>
        <taxon>Cellvibrionales</taxon>
        <taxon>Spongiibacteraceae</taxon>
        <taxon>BD1-7 clade</taxon>
    </lineage>
</organism>
<keyword evidence="1" id="KW-1133">Transmembrane helix</keyword>
<dbReference type="GO" id="GO:0046521">
    <property type="term" value="P:sphingoid catabolic process"/>
    <property type="evidence" value="ECO:0007669"/>
    <property type="project" value="TreeGrafter"/>
</dbReference>
<feature type="transmembrane region" description="Helical" evidence="1">
    <location>
        <begin position="71"/>
        <end position="99"/>
    </location>
</feature>
<accession>A0A5S9N6B5</accession>
<feature type="transmembrane region" description="Helical" evidence="1">
    <location>
        <begin position="119"/>
        <end position="138"/>
    </location>
</feature>
<sequence length="141" mass="16125">MKDIHQWFAEYSDSHQNDLNEKIHWLCVPAIMFAILGILWILTPLILALVIAAVLVFYLRLSPQLTYGMAIVVSGMFILALILRPILLPLCITVFVLAWIGQFYGHHVEGKKPTFFKDLQFLLIGPLWVLSAVFKKLGIKY</sequence>
<dbReference type="PANTHER" id="PTHR28026">
    <property type="entry name" value="DUF962 DOMAIN PROTEIN (AFU_ORTHOLOGUE AFUA_8G05310)"/>
    <property type="match status" value="1"/>
</dbReference>
<dbReference type="GO" id="GO:0016020">
    <property type="term" value="C:membrane"/>
    <property type="evidence" value="ECO:0007669"/>
    <property type="project" value="GOC"/>
</dbReference>
<dbReference type="Pfam" id="PF06127">
    <property type="entry name" value="Mpo1-like"/>
    <property type="match status" value="1"/>
</dbReference>
<dbReference type="PANTHER" id="PTHR28026:SF9">
    <property type="entry name" value="2-HYDROXY-PALMITIC ACID DIOXYGENASE MPO1"/>
    <property type="match status" value="1"/>
</dbReference>
<evidence type="ECO:0000313" key="2">
    <source>
        <dbReference type="EMBL" id="CAA0081084.1"/>
    </source>
</evidence>
<keyword evidence="1" id="KW-0812">Transmembrane</keyword>
<protein>
    <recommendedName>
        <fullName evidence="4">DUF962 domain-containing protein</fullName>
    </recommendedName>
</protein>
<gene>
    <name evidence="2" type="ORF">DPBNPPHM_00315</name>
</gene>
<reference evidence="2 3" key="1">
    <citation type="submission" date="2019-11" db="EMBL/GenBank/DDBJ databases">
        <authorList>
            <person name="Holert J."/>
        </authorList>
    </citation>
    <scope>NUCLEOTIDE SEQUENCE [LARGE SCALE GENOMIC DNA]</scope>
    <source>
        <strain evidence="2">BC5_2</strain>
    </source>
</reference>
<keyword evidence="1" id="KW-0472">Membrane</keyword>
<evidence type="ECO:0000256" key="1">
    <source>
        <dbReference type="SAM" id="Phobius"/>
    </source>
</evidence>
<dbReference type="Proteomes" id="UP000434580">
    <property type="component" value="Unassembled WGS sequence"/>
</dbReference>
<evidence type="ECO:0000313" key="3">
    <source>
        <dbReference type="Proteomes" id="UP000434580"/>
    </source>
</evidence>
<evidence type="ECO:0008006" key="4">
    <source>
        <dbReference type="Google" id="ProtNLM"/>
    </source>
</evidence>
<dbReference type="OrthoDB" id="5515308at2"/>
<name>A0A5S9N6B5_9GAMM</name>
<proteinExistence type="predicted"/>
<dbReference type="InterPro" id="IPR009305">
    <property type="entry name" value="Mpo1-like"/>
</dbReference>
<dbReference type="EMBL" id="CACSII010000001">
    <property type="protein sequence ID" value="CAA0081084.1"/>
    <property type="molecule type" value="Genomic_DNA"/>
</dbReference>